<dbReference type="Pfam" id="PF01258">
    <property type="entry name" value="zf-dskA_traR"/>
    <property type="match status" value="1"/>
</dbReference>
<name>X1C907_9ZZZZ</name>
<evidence type="ECO:0000256" key="2">
    <source>
        <dbReference type="ARBA" id="ARBA00022771"/>
    </source>
</evidence>
<proteinExistence type="predicted"/>
<dbReference type="InterPro" id="IPR000962">
    <property type="entry name" value="Znf_DskA_TraR"/>
</dbReference>
<organism evidence="5">
    <name type="scientific">marine sediment metagenome</name>
    <dbReference type="NCBI Taxonomy" id="412755"/>
    <lineage>
        <taxon>unclassified sequences</taxon>
        <taxon>metagenomes</taxon>
        <taxon>ecological metagenomes</taxon>
    </lineage>
</organism>
<evidence type="ECO:0000313" key="5">
    <source>
        <dbReference type="EMBL" id="GAG92888.1"/>
    </source>
</evidence>
<keyword evidence="1" id="KW-0479">Metal-binding</keyword>
<protein>
    <recommendedName>
        <fullName evidence="4">Zinc finger DksA/TraR C4-type domain-containing protein</fullName>
    </recommendedName>
</protein>
<accession>X1C907</accession>
<feature type="domain" description="Zinc finger DksA/TraR C4-type" evidence="4">
    <location>
        <begin position="4"/>
        <end position="31"/>
    </location>
</feature>
<sequence>SVPCEICGELTMNSRLMTYSDSEMCIPCYKKMRK</sequence>
<dbReference type="AlphaFoldDB" id="X1C907"/>
<keyword evidence="2" id="KW-0863">Zinc-finger</keyword>
<dbReference type="EMBL" id="BART01028756">
    <property type="protein sequence ID" value="GAG92888.1"/>
    <property type="molecule type" value="Genomic_DNA"/>
</dbReference>
<comment type="caution">
    <text evidence="5">The sequence shown here is derived from an EMBL/GenBank/DDBJ whole genome shotgun (WGS) entry which is preliminary data.</text>
</comment>
<gene>
    <name evidence="5" type="ORF">S01H4_50619</name>
</gene>
<feature type="non-terminal residue" evidence="5">
    <location>
        <position position="1"/>
    </location>
</feature>
<evidence type="ECO:0000256" key="1">
    <source>
        <dbReference type="ARBA" id="ARBA00022723"/>
    </source>
</evidence>
<reference evidence="5" key="1">
    <citation type="journal article" date="2014" name="Front. Microbiol.">
        <title>High frequency of phylogenetically diverse reductive dehalogenase-homologous genes in deep subseafloor sedimentary metagenomes.</title>
        <authorList>
            <person name="Kawai M."/>
            <person name="Futagami T."/>
            <person name="Toyoda A."/>
            <person name="Takaki Y."/>
            <person name="Nishi S."/>
            <person name="Hori S."/>
            <person name="Arai W."/>
            <person name="Tsubouchi T."/>
            <person name="Morono Y."/>
            <person name="Uchiyama I."/>
            <person name="Ito T."/>
            <person name="Fujiyama A."/>
            <person name="Inagaki F."/>
            <person name="Takami H."/>
        </authorList>
    </citation>
    <scope>NUCLEOTIDE SEQUENCE</scope>
    <source>
        <strain evidence="5">Expedition CK06-06</strain>
    </source>
</reference>
<evidence type="ECO:0000259" key="4">
    <source>
        <dbReference type="Pfam" id="PF01258"/>
    </source>
</evidence>
<dbReference type="GO" id="GO:0008270">
    <property type="term" value="F:zinc ion binding"/>
    <property type="evidence" value="ECO:0007669"/>
    <property type="project" value="UniProtKB-KW"/>
</dbReference>
<evidence type="ECO:0000256" key="3">
    <source>
        <dbReference type="ARBA" id="ARBA00022833"/>
    </source>
</evidence>
<keyword evidence="3" id="KW-0862">Zinc</keyword>